<dbReference type="InterPro" id="IPR001810">
    <property type="entry name" value="F-box_dom"/>
</dbReference>
<dbReference type="Gene3D" id="1.20.1280.50">
    <property type="match status" value="1"/>
</dbReference>
<dbReference type="CDD" id="cd22152">
    <property type="entry name" value="F-box_AtAFR-like"/>
    <property type="match status" value="1"/>
</dbReference>
<organism evidence="2 3">
    <name type="scientific">Spirodela intermedia</name>
    <name type="common">Intermediate duckweed</name>
    <dbReference type="NCBI Taxonomy" id="51605"/>
    <lineage>
        <taxon>Eukaryota</taxon>
        <taxon>Viridiplantae</taxon>
        <taxon>Streptophyta</taxon>
        <taxon>Embryophyta</taxon>
        <taxon>Tracheophyta</taxon>
        <taxon>Spermatophyta</taxon>
        <taxon>Magnoliopsida</taxon>
        <taxon>Liliopsida</taxon>
        <taxon>Araceae</taxon>
        <taxon>Lemnoideae</taxon>
        <taxon>Spirodela</taxon>
    </lineage>
</organism>
<dbReference type="GO" id="GO:0080037">
    <property type="term" value="P:negative regulation of cytokinin-activated signaling pathway"/>
    <property type="evidence" value="ECO:0007669"/>
    <property type="project" value="InterPro"/>
</dbReference>
<gene>
    <name evidence="2" type="ORF">SI8410_09013740</name>
</gene>
<evidence type="ECO:0000313" key="3">
    <source>
        <dbReference type="Proteomes" id="UP000663760"/>
    </source>
</evidence>
<dbReference type="GO" id="GO:2000762">
    <property type="term" value="P:regulation of phenylpropanoid metabolic process"/>
    <property type="evidence" value="ECO:0007669"/>
    <property type="project" value="InterPro"/>
</dbReference>
<protein>
    <recommendedName>
        <fullName evidence="1">F-box domain-containing protein</fullName>
    </recommendedName>
</protein>
<dbReference type="Pfam" id="PF01344">
    <property type="entry name" value="Kelch_1"/>
    <property type="match status" value="2"/>
</dbReference>
<dbReference type="Gene3D" id="2.120.10.80">
    <property type="entry name" value="Kelch-type beta propeller"/>
    <property type="match status" value="1"/>
</dbReference>
<evidence type="ECO:0000259" key="1">
    <source>
        <dbReference type="Pfam" id="PF00646"/>
    </source>
</evidence>
<accession>A0A7I8KZY3</accession>
<dbReference type="InterPro" id="IPR006652">
    <property type="entry name" value="Kelch_1"/>
</dbReference>
<dbReference type="AlphaFoldDB" id="A0A7I8KZY3"/>
<keyword evidence="3" id="KW-1185">Reference proteome</keyword>
<dbReference type="InterPro" id="IPR015915">
    <property type="entry name" value="Kelch-typ_b-propeller"/>
</dbReference>
<feature type="domain" description="F-box" evidence="1">
    <location>
        <begin position="6"/>
        <end position="46"/>
    </location>
</feature>
<dbReference type="OrthoDB" id="191037at2759"/>
<sequence length="362" mass="39925">MEQLIPGLPDEIARECLIRLPYGWWHAARCVCKLWREEIESADFHRLRRTSGISQPVVALSQSEAVAVAGDPAKKCAFGPSYRVALLEPESGTWSTLPPVPGLPRGLPLFCQLAAAGRRLVVIGGWNPESWVATDEVHVYDFMAGSWRRGAPMPGPRRSFFACASDGRRMVFVAGGHDEDKNALRSAMAYDVERDEWLPLPDMARERDECKGVFRRGGFHVVGGYCTEMQGRFGKSSEAFDVAAWRWGPVEEDALEAAACPRTCVAWGDGRMYRCRVGNVAVMAEEKGAWRQVAELPKDARVMPHVVACRSRILVLGSVTHGGSHVGYILEEAAAGKCYQWTPVPVPEEYSGQVQAGCCLEM</sequence>
<dbReference type="PANTHER" id="PTHR46407:SF3">
    <property type="entry name" value="OS02G0208700 PROTEIN"/>
    <property type="match status" value="1"/>
</dbReference>
<dbReference type="InterPro" id="IPR036047">
    <property type="entry name" value="F-box-like_dom_sf"/>
</dbReference>
<dbReference type="Proteomes" id="UP000663760">
    <property type="component" value="Chromosome 9"/>
</dbReference>
<proteinExistence type="predicted"/>
<dbReference type="InterPro" id="IPR044595">
    <property type="entry name" value="KMD1-4"/>
</dbReference>
<dbReference type="SUPFAM" id="SSF81383">
    <property type="entry name" value="F-box domain"/>
    <property type="match status" value="1"/>
</dbReference>
<reference evidence="2" key="1">
    <citation type="submission" date="2020-02" db="EMBL/GenBank/DDBJ databases">
        <authorList>
            <person name="Scholz U."/>
            <person name="Mascher M."/>
            <person name="Fiebig A."/>
        </authorList>
    </citation>
    <scope>NUCLEOTIDE SEQUENCE</scope>
</reference>
<name>A0A7I8KZY3_SPIIN</name>
<dbReference type="Pfam" id="PF00646">
    <property type="entry name" value="F-box"/>
    <property type="match status" value="1"/>
</dbReference>
<evidence type="ECO:0000313" key="2">
    <source>
        <dbReference type="EMBL" id="CAA7403062.1"/>
    </source>
</evidence>
<dbReference type="SMART" id="SM00612">
    <property type="entry name" value="Kelch"/>
    <property type="match status" value="2"/>
</dbReference>
<dbReference type="SUPFAM" id="SSF117281">
    <property type="entry name" value="Kelch motif"/>
    <property type="match status" value="1"/>
</dbReference>
<dbReference type="EMBL" id="LR746272">
    <property type="protein sequence ID" value="CAA7403062.1"/>
    <property type="molecule type" value="Genomic_DNA"/>
</dbReference>
<dbReference type="PANTHER" id="PTHR46407">
    <property type="entry name" value="OS02G0208700 PROTEIN"/>
    <property type="match status" value="1"/>
</dbReference>